<dbReference type="EMBL" id="HACA01011605">
    <property type="protein sequence ID" value="CDW28966.1"/>
    <property type="molecule type" value="Transcribed_RNA"/>
</dbReference>
<evidence type="ECO:0000313" key="1">
    <source>
        <dbReference type="EMBL" id="CDW28966.1"/>
    </source>
</evidence>
<sequence length="46" mass="5521">MIWHIFLDYYNSKMTSQILEPNKFCTGFCTLYSIQRLQTKKLITDS</sequence>
<reference evidence="1" key="1">
    <citation type="submission" date="2014-05" db="EMBL/GenBank/DDBJ databases">
        <authorList>
            <person name="Chronopoulou M."/>
        </authorList>
    </citation>
    <scope>NUCLEOTIDE SEQUENCE</scope>
    <source>
        <tissue evidence="1">Whole organism</tissue>
    </source>
</reference>
<proteinExistence type="predicted"/>
<name>A0A0K2TU91_LEPSM</name>
<organism evidence="1">
    <name type="scientific">Lepeophtheirus salmonis</name>
    <name type="common">Salmon louse</name>
    <name type="synonym">Caligus salmonis</name>
    <dbReference type="NCBI Taxonomy" id="72036"/>
    <lineage>
        <taxon>Eukaryota</taxon>
        <taxon>Metazoa</taxon>
        <taxon>Ecdysozoa</taxon>
        <taxon>Arthropoda</taxon>
        <taxon>Crustacea</taxon>
        <taxon>Multicrustacea</taxon>
        <taxon>Hexanauplia</taxon>
        <taxon>Copepoda</taxon>
        <taxon>Siphonostomatoida</taxon>
        <taxon>Caligidae</taxon>
        <taxon>Lepeophtheirus</taxon>
    </lineage>
</organism>
<dbReference type="AlphaFoldDB" id="A0A0K2TU91"/>
<accession>A0A0K2TU91</accession>
<protein>
    <submittedName>
        <fullName evidence="1">Uncharacterized protein</fullName>
    </submittedName>
</protein>